<dbReference type="GO" id="GO:0003755">
    <property type="term" value="F:peptidyl-prolyl cis-trans isomerase activity"/>
    <property type="evidence" value="ECO:0007669"/>
    <property type="project" value="UniProtKB-KW"/>
</dbReference>
<feature type="chain" id="PRO_5027698803" description="PpiC domain-containing protein" evidence="6">
    <location>
        <begin position="22"/>
        <end position="317"/>
    </location>
</feature>
<evidence type="ECO:0008006" key="10">
    <source>
        <dbReference type="Google" id="ProtNLM"/>
    </source>
</evidence>
<dbReference type="InterPro" id="IPR046357">
    <property type="entry name" value="PPIase_dom_sf"/>
</dbReference>
<dbReference type="InterPro" id="IPR015391">
    <property type="entry name" value="SurA_N"/>
</dbReference>
<dbReference type="InterPro" id="IPR027304">
    <property type="entry name" value="Trigger_fact/SurA_dom_sf"/>
</dbReference>
<dbReference type="Gene3D" id="1.10.4030.10">
    <property type="entry name" value="Porin chaperone SurA, peptide-binding domain"/>
    <property type="match status" value="1"/>
</dbReference>
<organism evidence="9">
    <name type="scientific">Desulfobacca acetoxidans</name>
    <dbReference type="NCBI Taxonomy" id="60893"/>
    <lineage>
        <taxon>Bacteria</taxon>
        <taxon>Pseudomonadati</taxon>
        <taxon>Thermodesulfobacteriota</taxon>
        <taxon>Desulfobaccia</taxon>
        <taxon>Desulfobaccales</taxon>
        <taxon>Desulfobaccaceae</taxon>
        <taxon>Desulfobacca</taxon>
    </lineage>
</organism>
<dbReference type="Pfam" id="PF13145">
    <property type="entry name" value="Rotamase_2"/>
    <property type="match status" value="1"/>
</dbReference>
<keyword evidence="4" id="KW-0143">Chaperone</keyword>
<keyword evidence="5" id="KW-0413">Isomerase</keyword>
<evidence type="ECO:0000256" key="3">
    <source>
        <dbReference type="ARBA" id="ARBA00023110"/>
    </source>
</evidence>
<proteinExistence type="predicted"/>
<evidence type="ECO:0000256" key="6">
    <source>
        <dbReference type="SAM" id="SignalP"/>
    </source>
</evidence>
<keyword evidence="3" id="KW-0697">Rotamase</keyword>
<feature type="domain" description="SurA N-terminal" evidence="7">
    <location>
        <begin position="31"/>
        <end position="146"/>
    </location>
</feature>
<reference evidence="9" key="1">
    <citation type="journal article" date="2020" name="mSystems">
        <title>Genome- and Community-Level Interaction Insights into Carbon Utilization and Element Cycling Functions of Hydrothermarchaeota in Hydrothermal Sediment.</title>
        <authorList>
            <person name="Zhou Z."/>
            <person name="Liu Y."/>
            <person name="Xu W."/>
            <person name="Pan J."/>
            <person name="Luo Z.H."/>
            <person name="Li M."/>
        </authorList>
    </citation>
    <scope>NUCLEOTIDE SEQUENCE [LARGE SCALE GENOMIC DNA]</scope>
    <source>
        <strain evidence="9">SpSt-853</strain>
    </source>
</reference>
<evidence type="ECO:0000256" key="2">
    <source>
        <dbReference type="ARBA" id="ARBA00022764"/>
    </source>
</evidence>
<evidence type="ECO:0000259" key="8">
    <source>
        <dbReference type="Pfam" id="PF13145"/>
    </source>
</evidence>
<dbReference type="AlphaFoldDB" id="A0A7C5AKN9"/>
<dbReference type="InterPro" id="IPR050280">
    <property type="entry name" value="OMP_Chaperone_SurA"/>
</dbReference>
<feature type="domain" description="PpiC" evidence="8">
    <location>
        <begin position="158"/>
        <end position="284"/>
    </location>
</feature>
<keyword evidence="2" id="KW-0574">Periplasm</keyword>
<dbReference type="Pfam" id="PF09312">
    <property type="entry name" value="SurA_N"/>
    <property type="match status" value="1"/>
</dbReference>
<name>A0A7C5AKN9_9BACT</name>
<accession>A0A7C5AKN9</accession>
<evidence type="ECO:0000259" key="7">
    <source>
        <dbReference type="Pfam" id="PF09312"/>
    </source>
</evidence>
<dbReference type="SUPFAM" id="SSF54534">
    <property type="entry name" value="FKBP-like"/>
    <property type="match status" value="1"/>
</dbReference>
<dbReference type="InterPro" id="IPR000297">
    <property type="entry name" value="PPIase_PpiC"/>
</dbReference>
<protein>
    <recommendedName>
        <fullName evidence="10">PpiC domain-containing protein</fullName>
    </recommendedName>
</protein>
<dbReference type="SUPFAM" id="SSF109998">
    <property type="entry name" value="Triger factor/SurA peptide-binding domain-like"/>
    <property type="match status" value="1"/>
</dbReference>
<keyword evidence="1 6" id="KW-0732">Signal</keyword>
<evidence type="ECO:0000313" key="9">
    <source>
        <dbReference type="EMBL" id="HGZ10994.1"/>
    </source>
</evidence>
<dbReference type="EMBL" id="DTKJ01000016">
    <property type="protein sequence ID" value="HGZ10994.1"/>
    <property type="molecule type" value="Genomic_DNA"/>
</dbReference>
<dbReference type="PANTHER" id="PTHR47637">
    <property type="entry name" value="CHAPERONE SURA"/>
    <property type="match status" value="1"/>
</dbReference>
<dbReference type="Gene3D" id="3.10.50.40">
    <property type="match status" value="1"/>
</dbReference>
<comment type="caution">
    <text evidence="9">The sequence shown here is derived from an EMBL/GenBank/DDBJ whole genome shotgun (WGS) entry which is preliminary data.</text>
</comment>
<evidence type="ECO:0000256" key="4">
    <source>
        <dbReference type="ARBA" id="ARBA00023186"/>
    </source>
</evidence>
<evidence type="ECO:0000256" key="1">
    <source>
        <dbReference type="ARBA" id="ARBA00022729"/>
    </source>
</evidence>
<sequence length="317" mass="36115">MKFVKSICCWLLFLVSLWLSASPHYGAAEVVDRIVAVVNDEVITQSEVDQLAQALHTTPGVRLPAGSGQELQRQLLDSLILQKLAKAEAKRRGITLSDKEVHQAFEDFKKRNHITDEKALAESLAKSGMTIAQLKQQIVDQMTHERLLMVVAGTKVTVTEADVRRFYEQEYPKAGGTQFHLRMLNLPYPSGATEAQRQEVKKKAELILEEYRKGVSWEELRQKHALLIQDLGYVALMDLDPKLASLLANAKPGDTVPVETLQGFQLVQLVNRREGRGKSYEEAAPEIRNFLQRREMEKHFHEWLKSQRDRAHIQILM</sequence>
<gene>
    <name evidence="9" type="ORF">ENW48_02095</name>
</gene>
<feature type="signal peptide" evidence="6">
    <location>
        <begin position="1"/>
        <end position="21"/>
    </location>
</feature>
<evidence type="ECO:0000256" key="5">
    <source>
        <dbReference type="ARBA" id="ARBA00023235"/>
    </source>
</evidence>
<dbReference type="PANTHER" id="PTHR47637:SF1">
    <property type="entry name" value="CHAPERONE SURA"/>
    <property type="match status" value="1"/>
</dbReference>